<evidence type="ECO:0000256" key="5">
    <source>
        <dbReference type="PROSITE-ProRule" id="PRU00335"/>
    </source>
</evidence>
<keyword evidence="8" id="KW-1185">Reference proteome</keyword>
<feature type="DNA-binding region" description="H-T-H motif" evidence="5">
    <location>
        <begin position="56"/>
        <end position="75"/>
    </location>
</feature>
<dbReference type="SUPFAM" id="SSF48498">
    <property type="entry name" value="Tetracyclin repressor-like, C-terminal domain"/>
    <property type="match status" value="1"/>
</dbReference>
<accession>A0A4R3I1H0</accession>
<dbReference type="PANTHER" id="PTHR30055:SF240">
    <property type="entry name" value="HTH-TYPE TRANSCRIPTIONAL REGULATOR ACRR"/>
    <property type="match status" value="1"/>
</dbReference>
<dbReference type="InterPro" id="IPR001647">
    <property type="entry name" value="HTH_TetR"/>
</dbReference>
<keyword evidence="1" id="KW-0678">Repressor</keyword>
<reference evidence="7 8" key="1">
    <citation type="submission" date="2019-03" db="EMBL/GenBank/DDBJ databases">
        <title>Genomic Encyclopedia of Type Strains, Phase IV (KMG-IV): sequencing the most valuable type-strain genomes for metagenomic binning, comparative biology and taxonomic classification.</title>
        <authorList>
            <person name="Goeker M."/>
        </authorList>
    </citation>
    <scope>NUCLEOTIDE SEQUENCE [LARGE SCALE GENOMIC DNA]</scope>
    <source>
        <strain evidence="7 8">DSM 7445</strain>
    </source>
</reference>
<dbReference type="Pfam" id="PF17932">
    <property type="entry name" value="TetR_C_24"/>
    <property type="match status" value="1"/>
</dbReference>
<evidence type="ECO:0000313" key="7">
    <source>
        <dbReference type="EMBL" id="TCS39054.1"/>
    </source>
</evidence>
<evidence type="ECO:0000256" key="3">
    <source>
        <dbReference type="ARBA" id="ARBA00023125"/>
    </source>
</evidence>
<proteinExistence type="predicted"/>
<comment type="caution">
    <text evidence="7">The sequence shown here is derived from an EMBL/GenBank/DDBJ whole genome shotgun (WGS) entry which is preliminary data.</text>
</comment>
<dbReference type="SUPFAM" id="SSF46689">
    <property type="entry name" value="Homeodomain-like"/>
    <property type="match status" value="1"/>
</dbReference>
<dbReference type="Pfam" id="PF00440">
    <property type="entry name" value="TetR_N"/>
    <property type="match status" value="1"/>
</dbReference>
<dbReference type="GO" id="GO:0000976">
    <property type="term" value="F:transcription cis-regulatory region binding"/>
    <property type="evidence" value="ECO:0007669"/>
    <property type="project" value="TreeGrafter"/>
</dbReference>
<dbReference type="PROSITE" id="PS50977">
    <property type="entry name" value="HTH_TETR_2"/>
    <property type="match status" value="1"/>
</dbReference>
<dbReference type="PANTHER" id="PTHR30055">
    <property type="entry name" value="HTH-TYPE TRANSCRIPTIONAL REGULATOR RUTR"/>
    <property type="match status" value="1"/>
</dbReference>
<dbReference type="InterPro" id="IPR036271">
    <property type="entry name" value="Tet_transcr_reg_TetR-rel_C_sf"/>
</dbReference>
<dbReference type="AlphaFoldDB" id="A0A4R3I1H0"/>
<evidence type="ECO:0000256" key="1">
    <source>
        <dbReference type="ARBA" id="ARBA00022491"/>
    </source>
</evidence>
<keyword evidence="3 5" id="KW-0238">DNA-binding</keyword>
<sequence>MVYNSFIKVNQGFQTMSSLAPNKKRLGRPPASDNQQQRILDHAAKLFANTGYETTSINDVAAAMGVSKAAIYHYFPTKQDIYDAIILQTLQGLNEVVEREVAQEVEPAVKLRRFMTAHARYFEQHHTGFVVMLVGFGGMANAEFREEAMRLRDEYEGLLRQIVTEAVASKSFRKVDVGTTSRAVLSMLNWMVRWFKPGSGASAEQLAGEYFDLLAGGLYPHE</sequence>
<dbReference type="InterPro" id="IPR041490">
    <property type="entry name" value="KstR2_TetR_C"/>
</dbReference>
<dbReference type="InterPro" id="IPR050109">
    <property type="entry name" value="HTH-type_TetR-like_transc_reg"/>
</dbReference>
<name>A0A4R3I1H0_PAULE</name>
<keyword evidence="4" id="KW-0804">Transcription</keyword>
<keyword evidence="2" id="KW-0805">Transcription regulation</keyword>
<dbReference type="InterPro" id="IPR009057">
    <property type="entry name" value="Homeodomain-like_sf"/>
</dbReference>
<evidence type="ECO:0000256" key="4">
    <source>
        <dbReference type="ARBA" id="ARBA00023163"/>
    </source>
</evidence>
<feature type="domain" description="HTH tetR-type" evidence="6">
    <location>
        <begin position="33"/>
        <end position="93"/>
    </location>
</feature>
<organism evidence="7 8">
    <name type="scientific">Paucimonas lemoignei</name>
    <name type="common">Pseudomonas lemoignei</name>
    <dbReference type="NCBI Taxonomy" id="29443"/>
    <lineage>
        <taxon>Bacteria</taxon>
        <taxon>Pseudomonadati</taxon>
        <taxon>Pseudomonadota</taxon>
        <taxon>Betaproteobacteria</taxon>
        <taxon>Burkholderiales</taxon>
        <taxon>Burkholderiaceae</taxon>
        <taxon>Paucimonas</taxon>
    </lineage>
</organism>
<dbReference type="PROSITE" id="PS01081">
    <property type="entry name" value="HTH_TETR_1"/>
    <property type="match status" value="1"/>
</dbReference>
<dbReference type="Gene3D" id="1.10.10.60">
    <property type="entry name" value="Homeodomain-like"/>
    <property type="match status" value="1"/>
</dbReference>
<evidence type="ECO:0000259" key="6">
    <source>
        <dbReference type="PROSITE" id="PS50977"/>
    </source>
</evidence>
<evidence type="ECO:0000313" key="8">
    <source>
        <dbReference type="Proteomes" id="UP000295382"/>
    </source>
</evidence>
<dbReference type="InterPro" id="IPR023772">
    <property type="entry name" value="DNA-bd_HTH_TetR-type_CS"/>
</dbReference>
<dbReference type="GO" id="GO:0003700">
    <property type="term" value="F:DNA-binding transcription factor activity"/>
    <property type="evidence" value="ECO:0007669"/>
    <property type="project" value="TreeGrafter"/>
</dbReference>
<dbReference type="PRINTS" id="PR00455">
    <property type="entry name" value="HTHTETR"/>
</dbReference>
<dbReference type="Proteomes" id="UP000295382">
    <property type="component" value="Unassembled WGS sequence"/>
</dbReference>
<gene>
    <name evidence="7" type="ORF">EDC30_1014</name>
</gene>
<dbReference type="EMBL" id="SLZQ01000001">
    <property type="protein sequence ID" value="TCS39054.1"/>
    <property type="molecule type" value="Genomic_DNA"/>
</dbReference>
<evidence type="ECO:0000256" key="2">
    <source>
        <dbReference type="ARBA" id="ARBA00023015"/>
    </source>
</evidence>
<protein>
    <submittedName>
        <fullName evidence="7">TetR family transcriptional regulator</fullName>
    </submittedName>
</protein>
<dbReference type="Gene3D" id="1.10.357.10">
    <property type="entry name" value="Tetracycline Repressor, domain 2"/>
    <property type="match status" value="1"/>
</dbReference>